<dbReference type="EMBL" id="HACG01033285">
    <property type="protein sequence ID" value="CEK80150.1"/>
    <property type="molecule type" value="Transcribed_RNA"/>
</dbReference>
<evidence type="ECO:0000313" key="2">
    <source>
        <dbReference type="EMBL" id="CEK80150.1"/>
    </source>
</evidence>
<dbReference type="Gene3D" id="3.40.50.720">
    <property type="entry name" value="NAD(P)-binding Rossmann-like Domain"/>
    <property type="match status" value="1"/>
</dbReference>
<dbReference type="EMBL" id="HACG01033286">
    <property type="protein sequence ID" value="CEK80151.1"/>
    <property type="molecule type" value="Transcribed_RNA"/>
</dbReference>
<protein>
    <submittedName>
        <fullName evidence="3">Uncharacterized protein</fullName>
    </submittedName>
</protein>
<dbReference type="AlphaFoldDB" id="A0A0B7AJB2"/>
<dbReference type="GO" id="GO:0016615">
    <property type="term" value="F:malate dehydrogenase activity"/>
    <property type="evidence" value="ECO:0007669"/>
    <property type="project" value="InterPro"/>
</dbReference>
<keyword evidence="1" id="KW-0560">Oxidoreductase</keyword>
<proteinExistence type="predicted"/>
<name>A0A0B7AJB2_9EUPU</name>
<organism evidence="3">
    <name type="scientific">Arion vulgaris</name>
    <dbReference type="NCBI Taxonomy" id="1028688"/>
    <lineage>
        <taxon>Eukaryota</taxon>
        <taxon>Metazoa</taxon>
        <taxon>Spiralia</taxon>
        <taxon>Lophotrochozoa</taxon>
        <taxon>Mollusca</taxon>
        <taxon>Gastropoda</taxon>
        <taxon>Heterobranchia</taxon>
        <taxon>Euthyneura</taxon>
        <taxon>Panpulmonata</taxon>
        <taxon>Eupulmonata</taxon>
        <taxon>Stylommatophora</taxon>
        <taxon>Helicina</taxon>
        <taxon>Arionoidea</taxon>
        <taxon>Arionidae</taxon>
        <taxon>Arion</taxon>
    </lineage>
</organism>
<evidence type="ECO:0000256" key="1">
    <source>
        <dbReference type="ARBA" id="ARBA00023002"/>
    </source>
</evidence>
<dbReference type="InterPro" id="IPR010945">
    <property type="entry name" value="Malate_DH_type2"/>
</dbReference>
<reference evidence="3" key="1">
    <citation type="submission" date="2014-12" db="EMBL/GenBank/DDBJ databases">
        <title>Insight into the proteome of Arion vulgaris.</title>
        <authorList>
            <person name="Aradska J."/>
            <person name="Bulat T."/>
            <person name="Smidak R."/>
            <person name="Sarate P."/>
            <person name="Gangsoo J."/>
            <person name="Sialana F."/>
            <person name="Bilban M."/>
            <person name="Lubec G."/>
        </authorList>
    </citation>
    <scope>NUCLEOTIDE SEQUENCE</scope>
    <source>
        <tissue evidence="3">Skin</tissue>
    </source>
</reference>
<accession>A0A0B7AJB2</accession>
<dbReference type="GO" id="GO:0006108">
    <property type="term" value="P:malate metabolic process"/>
    <property type="evidence" value="ECO:0007669"/>
    <property type="project" value="InterPro"/>
</dbReference>
<sequence>MSSTSCLTVCLCIEDLDSGICDILINQLATGYLFGLDQNIHLMLQSSDDLVKLEDLRLDVQDCAYPRILEISCHQTFSDMAYSPDIILVVLSNRSFPYMTDTPTQEQFQRLLGLVHYMTQLSEWMSVLQLSTSKIIVAGDLALTAASILSQKLNKLTAMQLMAIDAQQPRSFAKETTGCYCKANRLCETVKQWWSGISTSALTFLGMKYTSGARGTPKNQDSSYFFSTPVSLIEPMKFVTSSDIHIDLDHVVEVKATTDKAFRIVQEMNRTNNKTSSFLCLANL</sequence>
<evidence type="ECO:0000313" key="3">
    <source>
        <dbReference type="EMBL" id="CEK80151.1"/>
    </source>
</evidence>
<gene>
    <name evidence="3" type="primary">ORF119374</name>
    <name evidence="2" type="synonym">ORF119367</name>
</gene>
<dbReference type="PANTHER" id="PTHR23382">
    <property type="entry name" value="MALATE DEHYDROGENASE"/>
    <property type="match status" value="1"/>
</dbReference>